<keyword evidence="3" id="KW-1185">Reference proteome</keyword>
<evidence type="ECO:0000313" key="2">
    <source>
        <dbReference type="EMBL" id="GIY07454.1"/>
    </source>
</evidence>
<feature type="compositionally biased region" description="Basic and acidic residues" evidence="1">
    <location>
        <begin position="46"/>
        <end position="70"/>
    </location>
</feature>
<dbReference type="Proteomes" id="UP001054945">
    <property type="component" value="Unassembled WGS sequence"/>
</dbReference>
<comment type="caution">
    <text evidence="2">The sequence shown here is derived from an EMBL/GenBank/DDBJ whole genome shotgun (WGS) entry which is preliminary data.</text>
</comment>
<reference evidence="2 3" key="1">
    <citation type="submission" date="2021-06" db="EMBL/GenBank/DDBJ databases">
        <title>Caerostris extrusa draft genome.</title>
        <authorList>
            <person name="Kono N."/>
            <person name="Arakawa K."/>
        </authorList>
    </citation>
    <scope>NUCLEOTIDE SEQUENCE [LARGE SCALE GENOMIC DNA]</scope>
</reference>
<sequence length="78" mass="9036">MALRKITDSFQSLIYSDIYFSVREGTKINTDRGPRQQKMTLPPKASRRDELRPHLRPDSSRRSGMDDIRKTYPGLLAV</sequence>
<evidence type="ECO:0000313" key="3">
    <source>
        <dbReference type="Proteomes" id="UP001054945"/>
    </source>
</evidence>
<dbReference type="EMBL" id="BPLR01006111">
    <property type="protein sequence ID" value="GIY07454.1"/>
    <property type="molecule type" value="Genomic_DNA"/>
</dbReference>
<proteinExistence type="predicted"/>
<protein>
    <submittedName>
        <fullName evidence="2">Uncharacterized protein</fullName>
    </submittedName>
</protein>
<evidence type="ECO:0000256" key="1">
    <source>
        <dbReference type="SAM" id="MobiDB-lite"/>
    </source>
</evidence>
<feature type="compositionally biased region" description="Basic and acidic residues" evidence="1">
    <location>
        <begin position="25"/>
        <end position="34"/>
    </location>
</feature>
<gene>
    <name evidence="2" type="ORF">CEXT_363111</name>
</gene>
<accession>A0AAV4QF66</accession>
<name>A0AAV4QF66_CAEEX</name>
<dbReference type="AlphaFoldDB" id="A0AAV4QF66"/>
<feature type="region of interest" description="Disordered" evidence="1">
    <location>
        <begin position="25"/>
        <end position="78"/>
    </location>
</feature>
<organism evidence="2 3">
    <name type="scientific">Caerostris extrusa</name>
    <name type="common">Bark spider</name>
    <name type="synonym">Caerostris bankana</name>
    <dbReference type="NCBI Taxonomy" id="172846"/>
    <lineage>
        <taxon>Eukaryota</taxon>
        <taxon>Metazoa</taxon>
        <taxon>Ecdysozoa</taxon>
        <taxon>Arthropoda</taxon>
        <taxon>Chelicerata</taxon>
        <taxon>Arachnida</taxon>
        <taxon>Araneae</taxon>
        <taxon>Araneomorphae</taxon>
        <taxon>Entelegynae</taxon>
        <taxon>Araneoidea</taxon>
        <taxon>Araneidae</taxon>
        <taxon>Caerostris</taxon>
    </lineage>
</organism>